<feature type="domain" description="EF-hand" evidence="2">
    <location>
        <begin position="23"/>
        <end position="50"/>
    </location>
</feature>
<evidence type="ECO:0000259" key="2">
    <source>
        <dbReference type="PROSITE" id="PS50222"/>
    </source>
</evidence>
<reference evidence="3 4" key="1">
    <citation type="submission" date="2016-02" db="EMBL/GenBank/DDBJ databases">
        <title>Genome analysis of coral dinoflagellate symbionts highlights evolutionary adaptations to a symbiotic lifestyle.</title>
        <authorList>
            <person name="Aranda M."/>
            <person name="Li Y."/>
            <person name="Liew Y.J."/>
            <person name="Baumgarten S."/>
            <person name="Simakov O."/>
            <person name="Wilson M."/>
            <person name="Piel J."/>
            <person name="Ashoor H."/>
            <person name="Bougouffa S."/>
            <person name="Bajic V.B."/>
            <person name="Ryu T."/>
            <person name="Ravasi T."/>
            <person name="Bayer T."/>
            <person name="Micklem G."/>
            <person name="Kim H."/>
            <person name="Bhak J."/>
            <person name="Lajeunesse T.C."/>
            <person name="Voolstra C.R."/>
        </authorList>
    </citation>
    <scope>NUCLEOTIDE SEQUENCE [LARGE SCALE GENOMIC DNA]</scope>
    <source>
        <strain evidence="3 4">CCMP2467</strain>
    </source>
</reference>
<dbReference type="AlphaFoldDB" id="A0A1Q9CS35"/>
<dbReference type="EMBL" id="LSRX01000960">
    <property type="protein sequence ID" value="OLP85722.1"/>
    <property type="molecule type" value="Genomic_DNA"/>
</dbReference>
<dbReference type="Pfam" id="PF13499">
    <property type="entry name" value="EF-hand_7"/>
    <property type="match status" value="1"/>
</dbReference>
<dbReference type="OrthoDB" id="412003at2759"/>
<evidence type="ECO:0000313" key="3">
    <source>
        <dbReference type="EMBL" id="OLP85722.1"/>
    </source>
</evidence>
<gene>
    <name evidence="3" type="ORF">AK812_SmicGene33252</name>
</gene>
<keyword evidence="1" id="KW-0106">Calcium</keyword>
<organism evidence="3 4">
    <name type="scientific">Symbiodinium microadriaticum</name>
    <name type="common">Dinoflagellate</name>
    <name type="synonym">Zooxanthella microadriatica</name>
    <dbReference type="NCBI Taxonomy" id="2951"/>
    <lineage>
        <taxon>Eukaryota</taxon>
        <taxon>Sar</taxon>
        <taxon>Alveolata</taxon>
        <taxon>Dinophyceae</taxon>
        <taxon>Suessiales</taxon>
        <taxon>Symbiodiniaceae</taxon>
        <taxon>Symbiodinium</taxon>
    </lineage>
</organism>
<evidence type="ECO:0000256" key="1">
    <source>
        <dbReference type="ARBA" id="ARBA00022837"/>
    </source>
</evidence>
<evidence type="ECO:0000313" key="4">
    <source>
        <dbReference type="Proteomes" id="UP000186817"/>
    </source>
</evidence>
<dbReference type="PROSITE" id="PS50222">
    <property type="entry name" value="EF_HAND_2"/>
    <property type="match status" value="2"/>
</dbReference>
<proteinExistence type="predicted"/>
<feature type="domain" description="EF-hand" evidence="2">
    <location>
        <begin position="58"/>
        <end position="92"/>
    </location>
</feature>
<protein>
    <recommendedName>
        <fullName evidence="2">EF-hand domain-containing protein</fullName>
    </recommendedName>
</protein>
<accession>A0A1Q9CS35</accession>
<dbReference type="PROSITE" id="PS00018">
    <property type="entry name" value="EF_HAND_1"/>
    <property type="match status" value="1"/>
</dbReference>
<keyword evidence="4" id="KW-1185">Reference proteome</keyword>
<name>A0A1Q9CS35_SYMMI</name>
<dbReference type="InterPro" id="IPR002048">
    <property type="entry name" value="EF_hand_dom"/>
</dbReference>
<dbReference type="Gene3D" id="1.10.238.10">
    <property type="entry name" value="EF-hand"/>
    <property type="match status" value="1"/>
</dbReference>
<dbReference type="Proteomes" id="UP000186817">
    <property type="component" value="Unassembled WGS sequence"/>
</dbReference>
<dbReference type="InterPro" id="IPR011992">
    <property type="entry name" value="EF-hand-dom_pair"/>
</dbReference>
<comment type="caution">
    <text evidence="3">The sequence shown here is derived from an EMBL/GenBank/DDBJ whole genome shotgun (WGS) entry which is preliminary data.</text>
</comment>
<dbReference type="InterPro" id="IPR018247">
    <property type="entry name" value="EF_Hand_1_Ca_BS"/>
</dbReference>
<dbReference type="GO" id="GO:0005509">
    <property type="term" value="F:calcium ion binding"/>
    <property type="evidence" value="ECO:0007669"/>
    <property type="project" value="InterPro"/>
</dbReference>
<sequence>MRPTDSKVGRTEAKELHSFVGMLFRELDSDGSGALDEGEFKEALKDPRFKIWMAALDLQSSDAENLFKLLDDGDGQISYQEFLAGAKRLKGTAQSIDLVTLMRSSGQMQVDIQELRSTVDRMAEKLTLIRLAQMPVDYLLAWEYLAQMKAIGLGRLISCLDSGLQPAALTVAACRVAVETGQAADALKLVRNLARVRQPGSAKLLTLRALEAEAQLKLRFCTKLPGIVLHDF</sequence>
<dbReference type="SUPFAM" id="SSF47473">
    <property type="entry name" value="EF-hand"/>
    <property type="match status" value="1"/>
</dbReference>
<dbReference type="CDD" id="cd00051">
    <property type="entry name" value="EFh"/>
    <property type="match status" value="1"/>
</dbReference>
<dbReference type="SMART" id="SM00054">
    <property type="entry name" value="EFh"/>
    <property type="match status" value="2"/>
</dbReference>